<name>A0A9X1UKA0_9BURK</name>
<comment type="caution">
    <text evidence="2">The sequence shown here is derived from an EMBL/GenBank/DDBJ whole genome shotgun (WGS) entry which is preliminary data.</text>
</comment>
<gene>
    <name evidence="2" type="ORF">L5014_06565</name>
</gene>
<dbReference type="RefSeq" id="WP_238462765.1">
    <property type="nucleotide sequence ID" value="NZ_JAKLJA010000003.1"/>
</dbReference>
<dbReference type="InterPro" id="IPR047675">
    <property type="entry name" value="Putative_zinc-bd"/>
</dbReference>
<protein>
    <submittedName>
        <fullName evidence="2">Uncharacterized protein</fullName>
    </submittedName>
</protein>
<reference evidence="2" key="1">
    <citation type="submission" date="2022-01" db="EMBL/GenBank/DDBJ databases">
        <title>Genome sequence and assembly of Parabukholderia sp. RG36.</title>
        <authorList>
            <person name="Chhetri G."/>
        </authorList>
    </citation>
    <scope>NUCLEOTIDE SEQUENCE</scope>
    <source>
        <strain evidence="2">RG36</strain>
    </source>
</reference>
<dbReference type="NCBIfam" id="NF041373">
    <property type="entry name" value="HGG_STG"/>
    <property type="match status" value="1"/>
</dbReference>
<dbReference type="AlphaFoldDB" id="A0A9X1UKA0"/>
<organism evidence="2 3">
    <name type="scientific">Paraburkholderia tagetis</name>
    <dbReference type="NCBI Taxonomy" id="2913261"/>
    <lineage>
        <taxon>Bacteria</taxon>
        <taxon>Pseudomonadati</taxon>
        <taxon>Pseudomonadota</taxon>
        <taxon>Betaproteobacteria</taxon>
        <taxon>Burkholderiales</taxon>
        <taxon>Burkholderiaceae</taxon>
        <taxon>Paraburkholderia</taxon>
    </lineage>
</organism>
<dbReference type="Proteomes" id="UP001139308">
    <property type="component" value="Unassembled WGS sequence"/>
</dbReference>
<dbReference type="EMBL" id="JAKLJA010000003">
    <property type="protein sequence ID" value="MCG5073031.1"/>
    <property type="molecule type" value="Genomic_DNA"/>
</dbReference>
<evidence type="ECO:0000313" key="2">
    <source>
        <dbReference type="EMBL" id="MCG5073031.1"/>
    </source>
</evidence>
<keyword evidence="3" id="KW-1185">Reference proteome</keyword>
<accession>A0A9X1UKA0</accession>
<feature type="region of interest" description="Disordered" evidence="1">
    <location>
        <begin position="87"/>
        <end position="116"/>
    </location>
</feature>
<evidence type="ECO:0000256" key="1">
    <source>
        <dbReference type="SAM" id="MobiDB-lite"/>
    </source>
</evidence>
<sequence>MNGDERRRLNAHNAECDRVRAEREAIEAAAFERWRRGGCDGPIPAPALPDYPPFPDDLRGLTCDARTRAGTPCRRLDLYANGRCKLHGGLSTGPRTTEGKARAALNGHASKRKQSL</sequence>
<evidence type="ECO:0000313" key="3">
    <source>
        <dbReference type="Proteomes" id="UP001139308"/>
    </source>
</evidence>
<proteinExistence type="predicted"/>